<keyword evidence="10" id="KW-1185">Reference proteome</keyword>
<dbReference type="GO" id="GO:0009279">
    <property type="term" value="C:cell outer membrane"/>
    <property type="evidence" value="ECO:0007669"/>
    <property type="project" value="UniProtKB-SubCell"/>
</dbReference>
<organism evidence="9 10">
    <name type="scientific">Leptolyngbya cf. ectocarpi LEGE 11479</name>
    <dbReference type="NCBI Taxonomy" id="1828722"/>
    <lineage>
        <taxon>Bacteria</taxon>
        <taxon>Bacillati</taxon>
        <taxon>Cyanobacteriota</taxon>
        <taxon>Cyanophyceae</taxon>
        <taxon>Leptolyngbyales</taxon>
        <taxon>Leptolyngbyaceae</taxon>
        <taxon>Leptolyngbya group</taxon>
        <taxon>Leptolyngbya</taxon>
    </lineage>
</organism>
<name>A0A928WXM2_LEPEC</name>
<dbReference type="EMBL" id="JADEXP010000005">
    <property type="protein sequence ID" value="MBE9065325.1"/>
    <property type="molecule type" value="Genomic_DNA"/>
</dbReference>
<evidence type="ECO:0000256" key="1">
    <source>
        <dbReference type="ARBA" id="ARBA00004442"/>
    </source>
</evidence>
<evidence type="ECO:0000256" key="8">
    <source>
        <dbReference type="SAM" id="MobiDB-lite"/>
    </source>
</evidence>
<dbReference type="InterPro" id="IPR003423">
    <property type="entry name" value="OMP_efflux"/>
</dbReference>
<feature type="compositionally biased region" description="Acidic residues" evidence="8">
    <location>
        <begin position="81"/>
        <end position="92"/>
    </location>
</feature>
<comment type="subcellular location">
    <subcellularLocation>
        <location evidence="1">Cell outer membrane</location>
    </subcellularLocation>
</comment>
<dbReference type="Proteomes" id="UP000615026">
    <property type="component" value="Unassembled WGS sequence"/>
</dbReference>
<dbReference type="Gene3D" id="1.20.1600.10">
    <property type="entry name" value="Outer membrane efflux proteins (OEP)"/>
    <property type="match status" value="1"/>
</dbReference>
<comment type="similarity">
    <text evidence="2">Belongs to the outer membrane factor (OMF) (TC 1.B.17) family.</text>
</comment>
<reference evidence="9" key="1">
    <citation type="submission" date="2020-10" db="EMBL/GenBank/DDBJ databases">
        <authorList>
            <person name="Castelo-Branco R."/>
            <person name="Eusebio N."/>
            <person name="Adriana R."/>
            <person name="Vieira A."/>
            <person name="Brugerolle De Fraissinette N."/>
            <person name="Rezende De Castro R."/>
            <person name="Schneider M.P."/>
            <person name="Vasconcelos V."/>
            <person name="Leao P.N."/>
        </authorList>
    </citation>
    <scope>NUCLEOTIDE SEQUENCE</scope>
    <source>
        <strain evidence="9">LEGE 11479</strain>
    </source>
</reference>
<evidence type="ECO:0000256" key="4">
    <source>
        <dbReference type="ARBA" id="ARBA00022452"/>
    </source>
</evidence>
<feature type="region of interest" description="Disordered" evidence="8">
    <location>
        <begin position="74"/>
        <end position="165"/>
    </location>
</feature>
<keyword evidence="4" id="KW-1134">Transmembrane beta strand</keyword>
<keyword evidence="6" id="KW-0472">Membrane</keyword>
<dbReference type="InterPro" id="IPR051906">
    <property type="entry name" value="TolC-like"/>
</dbReference>
<accession>A0A928WXM2</accession>
<dbReference type="AlphaFoldDB" id="A0A928WXM2"/>
<dbReference type="PANTHER" id="PTHR30026:SF21">
    <property type="entry name" value="SLR1270 PROTEIN"/>
    <property type="match status" value="1"/>
</dbReference>
<evidence type="ECO:0000313" key="9">
    <source>
        <dbReference type="EMBL" id="MBE9065325.1"/>
    </source>
</evidence>
<dbReference type="Pfam" id="PF02321">
    <property type="entry name" value="OEP"/>
    <property type="match status" value="2"/>
</dbReference>
<evidence type="ECO:0000256" key="6">
    <source>
        <dbReference type="ARBA" id="ARBA00023136"/>
    </source>
</evidence>
<proteinExistence type="inferred from homology"/>
<dbReference type="SUPFAM" id="SSF56954">
    <property type="entry name" value="Outer membrane efflux proteins (OEP)"/>
    <property type="match status" value="1"/>
</dbReference>
<comment type="caution">
    <text evidence="9">The sequence shown here is derived from an EMBL/GenBank/DDBJ whole genome shotgun (WGS) entry which is preliminary data.</text>
</comment>
<keyword evidence="3" id="KW-0813">Transport</keyword>
<evidence type="ECO:0000256" key="2">
    <source>
        <dbReference type="ARBA" id="ARBA00007613"/>
    </source>
</evidence>
<sequence>MGYINHSFLIRIAVLGGTLFLLPLPVLAEGLTDDDPSHTDIYVPAALTSAVSTNLIATSDADNRVSLPLELTQFSQLPDLPEGESENEEDNTETPTEAAPVLPPASDTEESDTEESDTEESDTGESDTGEIVPDTGQAPSTADEDLLDTDNLPPTELLADPNPLSVPTLESEIMLQEGDEREISIEEAIELAYFNNQDLQVSLLELEQAEATLAEARAAFSPVVTTAADLTAQESDSTQTVFGTVGDDGIDTTLNASVGVRYDLFTSGQRAATLQAAQEQVRLSELEVDRRREELRLETTSLYYDLQESGEQIRINQSFVEEAQRNQRDNELRRQAGVGTRFDVLRADVQLANAQQDLIQSQAQQRIARRNLARLLNFPSTLNVNATPVPAPDNWESTYERWGLTLEDSILLAFQGRVELEQQLAQREISTQQARAARAANGPQVSLFANYSWSDLLDDTSDTYNFGAQFNMVLADGGAARARARQQEANADIAEERFSEVLDQVRFEVEQAYFTLRSNEENVITARTAITQATTALELANLRLDAGVGTQLDVLTAQSELTQAEGNWVSAALGYNRALASLQRAVSNLRSTL</sequence>
<dbReference type="GO" id="GO:0015562">
    <property type="term" value="F:efflux transmembrane transporter activity"/>
    <property type="evidence" value="ECO:0007669"/>
    <property type="project" value="InterPro"/>
</dbReference>
<dbReference type="GO" id="GO:1990281">
    <property type="term" value="C:efflux pump complex"/>
    <property type="evidence" value="ECO:0007669"/>
    <property type="project" value="TreeGrafter"/>
</dbReference>
<evidence type="ECO:0000313" key="10">
    <source>
        <dbReference type="Proteomes" id="UP000615026"/>
    </source>
</evidence>
<gene>
    <name evidence="9" type="ORF">IQ260_01520</name>
</gene>
<keyword evidence="5" id="KW-0812">Transmembrane</keyword>
<dbReference type="RefSeq" id="WP_193990184.1">
    <property type="nucleotide sequence ID" value="NZ_JADEXP010000005.1"/>
</dbReference>
<protein>
    <submittedName>
        <fullName evidence="9">TolC family protein</fullName>
    </submittedName>
</protein>
<dbReference type="PANTHER" id="PTHR30026">
    <property type="entry name" value="OUTER MEMBRANE PROTEIN TOLC"/>
    <property type="match status" value="1"/>
</dbReference>
<keyword evidence="7" id="KW-0998">Cell outer membrane</keyword>
<evidence type="ECO:0000256" key="3">
    <source>
        <dbReference type="ARBA" id="ARBA00022448"/>
    </source>
</evidence>
<evidence type="ECO:0000256" key="5">
    <source>
        <dbReference type="ARBA" id="ARBA00022692"/>
    </source>
</evidence>
<feature type="compositionally biased region" description="Acidic residues" evidence="8">
    <location>
        <begin position="107"/>
        <end position="128"/>
    </location>
</feature>
<evidence type="ECO:0000256" key="7">
    <source>
        <dbReference type="ARBA" id="ARBA00023237"/>
    </source>
</evidence>
<dbReference type="GO" id="GO:0015288">
    <property type="term" value="F:porin activity"/>
    <property type="evidence" value="ECO:0007669"/>
    <property type="project" value="TreeGrafter"/>
</dbReference>